<dbReference type="Proteomes" id="UP001044222">
    <property type="component" value="Chromosome 15"/>
</dbReference>
<gene>
    <name evidence="5" type="ORF">ANANG_G00263690</name>
</gene>
<feature type="coiled-coil region" evidence="2">
    <location>
        <begin position="45"/>
        <end position="72"/>
    </location>
</feature>
<proteinExistence type="predicted"/>
<dbReference type="GO" id="GO:0005923">
    <property type="term" value="C:bicellular tight junction"/>
    <property type="evidence" value="ECO:0007669"/>
    <property type="project" value="TreeGrafter"/>
</dbReference>
<dbReference type="GO" id="GO:0016459">
    <property type="term" value="C:myosin complex"/>
    <property type="evidence" value="ECO:0007669"/>
    <property type="project" value="InterPro"/>
</dbReference>
<name>A0A9D3LQL1_ANGAN</name>
<dbReference type="GO" id="GO:0150105">
    <property type="term" value="P:protein localization to cell-cell junction"/>
    <property type="evidence" value="ECO:0007669"/>
    <property type="project" value="TreeGrafter"/>
</dbReference>
<dbReference type="PANTHER" id="PTHR46349">
    <property type="entry name" value="CINGULIN-LIKE PROTEIN 1-RELATED"/>
    <property type="match status" value="1"/>
</dbReference>
<accession>A0A9D3LQL1</accession>
<comment type="caution">
    <text evidence="5">The sequence shown here is derived from an EMBL/GenBank/DDBJ whole genome shotgun (WGS) entry which is preliminary data.</text>
</comment>
<feature type="compositionally biased region" description="Basic and acidic residues" evidence="3">
    <location>
        <begin position="146"/>
        <end position="165"/>
    </location>
</feature>
<feature type="region of interest" description="Disordered" evidence="3">
    <location>
        <begin position="144"/>
        <end position="171"/>
    </location>
</feature>
<dbReference type="PANTHER" id="PTHR46349:SF2">
    <property type="entry name" value="CINGULIN-LIKE PROTEIN 1"/>
    <property type="match status" value="1"/>
</dbReference>
<feature type="compositionally biased region" description="Polar residues" evidence="3">
    <location>
        <begin position="414"/>
        <end position="434"/>
    </location>
</feature>
<organism evidence="5 6">
    <name type="scientific">Anguilla anguilla</name>
    <name type="common">European freshwater eel</name>
    <name type="synonym">Muraena anguilla</name>
    <dbReference type="NCBI Taxonomy" id="7936"/>
    <lineage>
        <taxon>Eukaryota</taxon>
        <taxon>Metazoa</taxon>
        <taxon>Chordata</taxon>
        <taxon>Craniata</taxon>
        <taxon>Vertebrata</taxon>
        <taxon>Euteleostomi</taxon>
        <taxon>Actinopterygii</taxon>
        <taxon>Neopterygii</taxon>
        <taxon>Teleostei</taxon>
        <taxon>Anguilliformes</taxon>
        <taxon>Anguillidae</taxon>
        <taxon>Anguilla</taxon>
    </lineage>
</organism>
<feature type="region of interest" description="Disordered" evidence="3">
    <location>
        <begin position="346"/>
        <end position="435"/>
    </location>
</feature>
<feature type="compositionally biased region" description="Polar residues" evidence="3">
    <location>
        <begin position="289"/>
        <end position="298"/>
    </location>
</feature>
<dbReference type="InterPro" id="IPR002928">
    <property type="entry name" value="Myosin_tail"/>
</dbReference>
<evidence type="ECO:0000256" key="1">
    <source>
        <dbReference type="ARBA" id="ARBA00023054"/>
    </source>
</evidence>
<feature type="coiled-coil region" evidence="2">
    <location>
        <begin position="872"/>
        <end position="1007"/>
    </location>
</feature>
<protein>
    <recommendedName>
        <fullName evidence="4">Myosin tail domain-containing protein</fullName>
    </recommendedName>
</protein>
<feature type="region of interest" description="Disordered" evidence="3">
    <location>
        <begin position="240"/>
        <end position="334"/>
    </location>
</feature>
<feature type="compositionally biased region" description="Low complexity" evidence="3">
    <location>
        <begin position="243"/>
        <end position="266"/>
    </location>
</feature>
<evidence type="ECO:0000259" key="4">
    <source>
        <dbReference type="Pfam" id="PF01576"/>
    </source>
</evidence>
<feature type="domain" description="Myosin tail" evidence="4">
    <location>
        <begin position="782"/>
        <end position="1008"/>
    </location>
</feature>
<evidence type="ECO:0000256" key="2">
    <source>
        <dbReference type="SAM" id="Coils"/>
    </source>
</evidence>
<dbReference type="AlphaFoldDB" id="A0A9D3LQL1"/>
<feature type="compositionally biased region" description="Polar residues" evidence="3">
    <location>
        <begin position="380"/>
        <end position="391"/>
    </location>
</feature>
<sequence>MYEPRSSEHRDCLGSHIAQSQELSSHLSDLQRRTEQEVARIHQQLTEVRHQQDLLNSELRDLETQQAETEALLQGTPSTEDSTALVRVHRELQENVRRRAEQAEALRFQEEGLNALQLMLSEDLQRYQEETQRLQDFSDKMSNGMEAEKERTQENNKGAIRKEAKGGSGSSMERFIGLFNGRSPVSPTSPTPWKLVHANGKTVTRTEDRAGAGKRNRTVPLVARSNLKRASSVKDLIQKFSGSESEQASPARSAASPPTEPPAARRGSGTRVEESDLSSALPEVPKITVDTSAVSLSSGDGEETAGQGPLPSTRLTRPVEEAQSQKEQASVLPQAPTDCTFKSISENKGGLLNGSVTVNGAGSESGFDASKQPESPFLETPSTPKPSQNPKYQLFLSSDVMANGSRDTDGPTGENGSRTSRWESNSSRSGTNYRGSLESLASRDWDTMSDRVGGFDSPPRVFNSPYTNSTIDFNPSHRVSEFKDVLSPATSEINLYYSSRSSSPVHTPGAGAPRQRFSAYDTLRRREVAPNVQVMRPGVPNRRDFIEELTKQLDACQKRNQFLEAESVEMEKERNQIRFEMRNLLVNNEDLLRTNAQLQIEMKRTRETMVELQREIQMKTDHLRQLEAEMKEAREVMVEANTQEYAFNYLQQSLQIKIRDSEEALEKQTEHIQMLSEKLWLAERELEQQSIDQEIRDKRTADLTSTVARLELELSEAMQISNQATSEMNLQEKLKHDLVSRVEELEETLLEKNVETQKLRETVNRLQGEVSGKLFDKERTLEEEIQLRERAQLQCKQAERTLEDLRMEMQTMGQSKDDLVKQLKQAQERMIDLESDLEEMHDNEQRWASKHKRAIEQTEQLQLKLLQMKDLTEQQDCEKAVLERQIRDLRVEVQELQSTRVQEDVITRAENKAKELENSLRTEERNKMVLSNNIGKLERKIGELTEQMEEEHRLANEQKELMAQRIRSLKRQLNEVEEEASRKETQHRHTVRELAEEREANARLQRQLLDQHLKMKRNETLSVRQTLDNLRLDLSDDDEPVTVGQTSTV</sequence>
<reference evidence="5" key="1">
    <citation type="submission" date="2021-01" db="EMBL/GenBank/DDBJ databases">
        <title>A chromosome-scale assembly of European eel, Anguilla anguilla.</title>
        <authorList>
            <person name="Henkel C."/>
            <person name="Jong-Raadsen S.A."/>
            <person name="Dufour S."/>
            <person name="Weltzien F.-A."/>
            <person name="Palstra A.P."/>
            <person name="Pelster B."/>
            <person name="Spaink H.P."/>
            <person name="Van Den Thillart G.E."/>
            <person name="Jansen H."/>
            <person name="Zahm M."/>
            <person name="Klopp C."/>
            <person name="Cedric C."/>
            <person name="Louis A."/>
            <person name="Berthelot C."/>
            <person name="Parey E."/>
            <person name="Roest Crollius H."/>
            <person name="Montfort J."/>
            <person name="Robinson-Rechavi M."/>
            <person name="Bucao C."/>
            <person name="Bouchez O."/>
            <person name="Gislard M."/>
            <person name="Lluch J."/>
            <person name="Milhes M."/>
            <person name="Lampietro C."/>
            <person name="Lopez Roques C."/>
            <person name="Donnadieu C."/>
            <person name="Braasch I."/>
            <person name="Desvignes T."/>
            <person name="Postlethwait J."/>
            <person name="Bobe J."/>
            <person name="Guiguen Y."/>
            <person name="Dirks R."/>
        </authorList>
    </citation>
    <scope>NUCLEOTIDE SEQUENCE</scope>
    <source>
        <strain evidence="5">Tag_6206</strain>
        <tissue evidence="5">Liver</tissue>
    </source>
</reference>
<evidence type="ECO:0000313" key="5">
    <source>
        <dbReference type="EMBL" id="KAG5834651.1"/>
    </source>
</evidence>
<feature type="region of interest" description="Disordered" evidence="3">
    <location>
        <begin position="200"/>
        <end position="226"/>
    </location>
</feature>
<feature type="coiled-coil region" evidence="2">
    <location>
        <begin position="546"/>
        <end position="843"/>
    </location>
</feature>
<keyword evidence="6" id="KW-1185">Reference proteome</keyword>
<dbReference type="EMBL" id="JAFIRN010000015">
    <property type="protein sequence ID" value="KAG5834651.1"/>
    <property type="molecule type" value="Genomic_DNA"/>
</dbReference>
<keyword evidence="1 2" id="KW-0175">Coiled coil</keyword>
<evidence type="ECO:0000256" key="3">
    <source>
        <dbReference type="SAM" id="MobiDB-lite"/>
    </source>
</evidence>
<evidence type="ECO:0000313" key="6">
    <source>
        <dbReference type="Proteomes" id="UP001044222"/>
    </source>
</evidence>
<dbReference type="Pfam" id="PF01576">
    <property type="entry name" value="Myosin_tail_1"/>
    <property type="match status" value="1"/>
</dbReference>